<evidence type="ECO:0000313" key="1">
    <source>
        <dbReference type="EMBL" id="MEO1771434.1"/>
    </source>
</evidence>
<dbReference type="Proteomes" id="UP000664357">
    <property type="component" value="Unassembled WGS sequence"/>
</dbReference>
<proteinExistence type="predicted"/>
<dbReference type="EMBL" id="JAFREL020000003">
    <property type="protein sequence ID" value="MEO1771434.1"/>
    <property type="molecule type" value="Genomic_DNA"/>
</dbReference>
<name>A0ABV0ES07_9ENTE</name>
<reference evidence="1 2" key="2">
    <citation type="submission" date="2024-02" db="EMBL/GenBank/DDBJ databases">
        <title>The Genome Sequence of Enterococcus sp. DIV0159.</title>
        <authorList>
            <person name="Earl A."/>
            <person name="Manson A."/>
            <person name="Gilmore M."/>
            <person name="Sanders J."/>
            <person name="Shea T."/>
            <person name="Howe W."/>
            <person name="Livny J."/>
            <person name="Cuomo C."/>
            <person name="Neafsey D."/>
            <person name="Birren B."/>
        </authorList>
    </citation>
    <scope>NUCLEOTIDE SEQUENCE [LARGE SCALE GENOMIC DNA]</scope>
    <source>
        <strain evidence="1 2">665A</strain>
    </source>
</reference>
<organism evidence="1 2">
    <name type="scientific">Candidatus Enterococcus ferrettii</name>
    <dbReference type="NCBI Taxonomy" id="2815324"/>
    <lineage>
        <taxon>Bacteria</taxon>
        <taxon>Bacillati</taxon>
        <taxon>Bacillota</taxon>
        <taxon>Bacilli</taxon>
        <taxon>Lactobacillales</taxon>
        <taxon>Enterococcaceae</taxon>
        <taxon>Enterococcus</taxon>
    </lineage>
</organism>
<sequence>MNKATRTHIRNILWDIKTIKKVLRNISDVTLDQKNVFLDYPVSRDLNTQWNINQLVFHKMFLTIVEETLSNSPDQITTIFESKYLNGYPSKDNAVVASDVYLSESTIKRYDNEFLQEIAVRLGW</sequence>
<gene>
    <name evidence="1" type="ORF">JZO67_003414</name>
</gene>
<reference evidence="1 2" key="1">
    <citation type="submission" date="2021-03" db="EMBL/GenBank/DDBJ databases">
        <authorList>
            <person name="Gilmore M.S."/>
            <person name="Schwartzman J."/>
            <person name="Van Tyne D."/>
            <person name="Martin M."/>
            <person name="Earl A.M."/>
            <person name="Manson A.L."/>
            <person name="Straub T."/>
            <person name="Salamzade R."/>
            <person name="Saavedra J."/>
            <person name="Lebreton F."/>
            <person name="Prichula J."/>
            <person name="Schaufler K."/>
            <person name="Gaca A."/>
            <person name="Sgardioli B."/>
            <person name="Wagenaar J."/>
            <person name="Strong T."/>
        </authorList>
    </citation>
    <scope>NUCLEOTIDE SEQUENCE [LARGE SCALE GENOMIC DNA]</scope>
    <source>
        <strain evidence="1 2">665A</strain>
    </source>
</reference>
<evidence type="ECO:0000313" key="2">
    <source>
        <dbReference type="Proteomes" id="UP000664357"/>
    </source>
</evidence>
<protein>
    <recommendedName>
        <fullName evidence="3">Transcriptional regulator</fullName>
    </recommendedName>
</protein>
<dbReference type="RefSeq" id="WP_207702746.1">
    <property type="nucleotide sequence ID" value="NZ_JAFREL020000003.1"/>
</dbReference>
<accession>A0ABV0ES07</accession>
<keyword evidence="2" id="KW-1185">Reference proteome</keyword>
<comment type="caution">
    <text evidence="1">The sequence shown here is derived from an EMBL/GenBank/DDBJ whole genome shotgun (WGS) entry which is preliminary data.</text>
</comment>
<evidence type="ECO:0008006" key="3">
    <source>
        <dbReference type="Google" id="ProtNLM"/>
    </source>
</evidence>